<organism evidence="1">
    <name type="scientific">Rhizophora mucronata</name>
    <name type="common">Asiatic mangrove</name>
    <dbReference type="NCBI Taxonomy" id="61149"/>
    <lineage>
        <taxon>Eukaryota</taxon>
        <taxon>Viridiplantae</taxon>
        <taxon>Streptophyta</taxon>
        <taxon>Embryophyta</taxon>
        <taxon>Tracheophyta</taxon>
        <taxon>Spermatophyta</taxon>
        <taxon>Magnoliopsida</taxon>
        <taxon>eudicotyledons</taxon>
        <taxon>Gunneridae</taxon>
        <taxon>Pentapetalae</taxon>
        <taxon>rosids</taxon>
        <taxon>fabids</taxon>
        <taxon>Malpighiales</taxon>
        <taxon>Rhizophoraceae</taxon>
        <taxon>Rhizophora</taxon>
    </lineage>
</organism>
<accession>A0A2P2L621</accession>
<proteinExistence type="predicted"/>
<dbReference type="AlphaFoldDB" id="A0A2P2L621"/>
<protein>
    <submittedName>
        <fullName evidence="1">Uncharacterized protein</fullName>
    </submittedName>
</protein>
<reference evidence="1" key="1">
    <citation type="submission" date="2018-02" db="EMBL/GenBank/DDBJ databases">
        <title>Rhizophora mucronata_Transcriptome.</title>
        <authorList>
            <person name="Meera S.P."/>
            <person name="Sreeshan A."/>
            <person name="Augustine A."/>
        </authorList>
    </citation>
    <scope>NUCLEOTIDE SEQUENCE</scope>
    <source>
        <tissue evidence="1">Leaf</tissue>
    </source>
</reference>
<dbReference type="EMBL" id="GGEC01032933">
    <property type="protein sequence ID" value="MBX13417.1"/>
    <property type="molecule type" value="Transcribed_RNA"/>
</dbReference>
<sequence length="71" mass="7757">MALVFLGRRSSGRNFLFLYTFLKAAFCACEITVKTRAIDNLTTLILESLLGAPPVTLATRSRASSALRSFS</sequence>
<name>A0A2P2L621_RHIMU</name>
<evidence type="ECO:0000313" key="1">
    <source>
        <dbReference type="EMBL" id="MBX13417.1"/>
    </source>
</evidence>
<dbReference type="EMBL" id="GGEC01032931">
    <property type="protein sequence ID" value="MBX13415.1"/>
    <property type="molecule type" value="Transcribed_RNA"/>
</dbReference>